<dbReference type="InterPro" id="IPR036291">
    <property type="entry name" value="NAD(P)-bd_dom_sf"/>
</dbReference>
<dbReference type="Pfam" id="PF02254">
    <property type="entry name" value="TrkA_N"/>
    <property type="match status" value="1"/>
</dbReference>
<accession>A0ABU5YLA1</accession>
<feature type="transmembrane region" description="Helical" evidence="2">
    <location>
        <begin position="37"/>
        <end position="57"/>
    </location>
</feature>
<keyword evidence="2" id="KW-0812">Transmembrane</keyword>
<keyword evidence="2" id="KW-1133">Transmembrane helix</keyword>
<protein>
    <submittedName>
        <fullName evidence="4">NAD-binding protein</fullName>
    </submittedName>
</protein>
<dbReference type="RefSeq" id="WP_224860131.1">
    <property type="nucleotide sequence ID" value="NZ_JAYJJS010000014.1"/>
</dbReference>
<dbReference type="InterPro" id="IPR003148">
    <property type="entry name" value="RCK_N"/>
</dbReference>
<name>A0ABU5YLA1_9MYCO</name>
<dbReference type="InterPro" id="IPR050721">
    <property type="entry name" value="Trk_Ktr_HKT_K-transport"/>
</dbReference>
<dbReference type="SUPFAM" id="SSF51735">
    <property type="entry name" value="NAD(P)-binding Rossmann-fold domains"/>
    <property type="match status" value="1"/>
</dbReference>
<keyword evidence="5" id="KW-1185">Reference proteome</keyword>
<proteinExistence type="predicted"/>
<gene>
    <name evidence="4" type="ORF">KV112_10770</name>
</gene>
<dbReference type="Gene3D" id="3.40.50.720">
    <property type="entry name" value="NAD(P)-binding Rossmann-like Domain"/>
    <property type="match status" value="1"/>
</dbReference>
<evidence type="ECO:0000259" key="3">
    <source>
        <dbReference type="PROSITE" id="PS51201"/>
    </source>
</evidence>
<dbReference type="Proteomes" id="UP001299046">
    <property type="component" value="Unassembled WGS sequence"/>
</dbReference>
<keyword evidence="2" id="KW-0472">Membrane</keyword>
<evidence type="ECO:0000313" key="5">
    <source>
        <dbReference type="Proteomes" id="UP001299046"/>
    </source>
</evidence>
<dbReference type="InterPro" id="IPR003032">
    <property type="entry name" value="Ryanodine_rcpt"/>
</dbReference>
<feature type="domain" description="RCK N-terminal" evidence="3">
    <location>
        <begin position="129"/>
        <end position="267"/>
    </location>
</feature>
<evidence type="ECO:0000313" key="4">
    <source>
        <dbReference type="EMBL" id="MEB3050214.1"/>
    </source>
</evidence>
<sequence length="607" mass="66339">MTGPSAEPSAPGEVGRDAPPSETFQHRLLTGLTDPHWYWLLIPAGITAFLLGLWGYGTYEGGDHSLSDAVYGASKLFFLHAAPQPENHVGLALDIARFLAPVVAGWAALIALVSVFRDRVQQLLIPFKHEHVVVCGLGYAGFEFVRKLRAAGYQAVVIESDEGNPRIRTCRNWGYPVVIGDAQLAATLESAGIRRAARLLAVTSDSVANTEIVTLARRLTDRSAGRSRWARGRAGQRVLRCLARIDDPGLCVALRIGEFNRGDDQSVVDFFNIDSIGARLLLTKHPVRTQQRPHLAVAHLDGVGAGVVFQAARQWHDARQDDQPLLITVIDDHAADKVAALVARHPALDEICRFACSSASIRDIDLLAQRTDAPVTQAYVTGYSDTRNVETALNLQRSLADSVPVVTTISRAYGVAELLEEKAALGGTGVAVFRTFQETCSVELIEGGSLEAVAHEIHRRYCLMQPEGAPAPPAWPDLEDALKRSSRAQARHIGVKLRSIGCVIAPLRNWQAKDFQFTDAEMDKLGTMEHDRWMQEKLAAGWTYGETEDRALKKDPHLVPMDQLEPEVAEVDRIFVRAIPAMLAAVGLEIIDVGRTAPRYPGCALSH</sequence>
<comment type="caution">
    <text evidence="4">The sequence shown here is derived from an EMBL/GenBank/DDBJ whole genome shotgun (WGS) entry which is preliminary data.</text>
</comment>
<evidence type="ECO:0000256" key="1">
    <source>
        <dbReference type="SAM" id="MobiDB-lite"/>
    </source>
</evidence>
<feature type="region of interest" description="Disordered" evidence="1">
    <location>
        <begin position="1"/>
        <end position="20"/>
    </location>
</feature>
<dbReference type="PROSITE" id="PS51201">
    <property type="entry name" value="RCK_N"/>
    <property type="match status" value="1"/>
</dbReference>
<dbReference type="Pfam" id="PF02026">
    <property type="entry name" value="RyR"/>
    <property type="match status" value="1"/>
</dbReference>
<reference evidence="4 5" key="1">
    <citation type="submission" date="2023-12" db="EMBL/GenBank/DDBJ databases">
        <title>Description of new species of Mycobacterium terrae complex isolated from sewage at the Sao Paulo Zoological Park Foundation in Brazil.</title>
        <authorList>
            <person name="Romagnoli C.L."/>
            <person name="Conceicao E.C."/>
            <person name="Machado E."/>
            <person name="Barreto L.B.P.F."/>
            <person name="Sharma A."/>
            <person name="Silva N.M."/>
            <person name="Marques L.E."/>
            <person name="Juliana M.A."/>
            <person name="Lourenco M.C.S."/>
            <person name="Digiampietri L.A."/>
            <person name="Suffys P.N."/>
            <person name="Viana-Niero C."/>
        </authorList>
    </citation>
    <scope>NUCLEOTIDE SEQUENCE [LARGE SCALE GENOMIC DNA]</scope>
    <source>
        <strain evidence="4 5">MYC123</strain>
    </source>
</reference>
<dbReference type="EMBL" id="JAYJJT010000010">
    <property type="protein sequence ID" value="MEB3050214.1"/>
    <property type="molecule type" value="Genomic_DNA"/>
</dbReference>
<feature type="transmembrane region" description="Helical" evidence="2">
    <location>
        <begin position="95"/>
        <end position="116"/>
    </location>
</feature>
<dbReference type="PANTHER" id="PTHR43833">
    <property type="entry name" value="POTASSIUM CHANNEL PROTEIN 2-RELATED-RELATED"/>
    <property type="match status" value="1"/>
</dbReference>
<evidence type="ECO:0000256" key="2">
    <source>
        <dbReference type="SAM" id="Phobius"/>
    </source>
</evidence>
<organism evidence="4 5">
    <name type="scientific">[Mycobacterium] zoologicum</name>
    <dbReference type="NCBI Taxonomy" id="2872311"/>
    <lineage>
        <taxon>Bacteria</taxon>
        <taxon>Bacillati</taxon>
        <taxon>Actinomycetota</taxon>
        <taxon>Actinomycetes</taxon>
        <taxon>Mycobacteriales</taxon>
        <taxon>Mycobacteriaceae</taxon>
        <taxon>Mycolicibacter</taxon>
    </lineage>
</organism>
<dbReference type="Gene3D" id="6.20.350.10">
    <property type="match status" value="1"/>
</dbReference>
<dbReference type="PANTHER" id="PTHR43833:SF11">
    <property type="entry name" value="VOLTAGE-GATED POTASSIUM CHANNEL KCH"/>
    <property type="match status" value="1"/>
</dbReference>